<dbReference type="GO" id="GO:0030170">
    <property type="term" value="F:pyridoxal phosphate binding"/>
    <property type="evidence" value="ECO:0007669"/>
    <property type="project" value="UniProtKB-UniRule"/>
</dbReference>
<dbReference type="SUPFAM" id="SSF51419">
    <property type="entry name" value="PLP-binding barrel"/>
    <property type="match status" value="1"/>
</dbReference>
<dbReference type="FunFam" id="3.20.20.10:FF:000011">
    <property type="entry name" value="Pyridoxal phosphate homeostasis protein"/>
    <property type="match status" value="1"/>
</dbReference>
<dbReference type="InterPro" id="IPR011078">
    <property type="entry name" value="PyrdxlP_homeostasis"/>
</dbReference>
<evidence type="ECO:0000313" key="6">
    <source>
        <dbReference type="EMBL" id="TNV69387.1"/>
    </source>
</evidence>
<dbReference type="Gene3D" id="3.20.20.10">
    <property type="entry name" value="Alanine racemase"/>
    <property type="match status" value="1"/>
</dbReference>
<accession>A0A5C5E826</accession>
<evidence type="ECO:0000256" key="2">
    <source>
        <dbReference type="HAMAP-Rule" id="MF_02087"/>
    </source>
</evidence>
<dbReference type="InterPro" id="IPR029066">
    <property type="entry name" value="PLP-binding_barrel"/>
</dbReference>
<organism evidence="6 7">
    <name type="scientific">Trichococcus shcherbakoviae subsp. psychrophilus</name>
    <dbReference type="NCBI Taxonomy" id="2585775"/>
    <lineage>
        <taxon>Bacteria</taxon>
        <taxon>Bacillati</taxon>
        <taxon>Bacillota</taxon>
        <taxon>Bacilli</taxon>
        <taxon>Lactobacillales</taxon>
        <taxon>Carnobacteriaceae</taxon>
        <taxon>Trichococcus</taxon>
    </lineage>
</organism>
<sequence>MNIEQNCRKVESTVEAACLAAGRKREDVTVIAVTKTKPAEQVEELYRLGYRHFAENRLEGLLEKQEALPQEDISWHYIGTLQTRKVKQVINRIAYFHALDRPSLAKEINERAEQPVSCFVQVNVTGESSKHGLSASEAVPFIQSLESFPNIIVVGLMTMAPIDATDVELRQCFKDLKIMQEQVAALNLAYAPCTETSMGMSQDYPVAIAEGATFVRVGSAFFAETEA</sequence>
<dbReference type="AlphaFoldDB" id="A0A5C5E826"/>
<dbReference type="Pfam" id="PF01168">
    <property type="entry name" value="Ala_racemase_N"/>
    <property type="match status" value="1"/>
</dbReference>
<feature type="modified residue" description="N6-(pyridoxal phosphate)lysine" evidence="2 3">
    <location>
        <position position="35"/>
    </location>
</feature>
<comment type="function">
    <text evidence="2">Pyridoxal 5'-phosphate (PLP)-binding protein, which is involved in PLP homeostasis.</text>
</comment>
<dbReference type="NCBIfam" id="TIGR00044">
    <property type="entry name" value="YggS family pyridoxal phosphate-dependent enzyme"/>
    <property type="match status" value="1"/>
</dbReference>
<gene>
    <name evidence="6" type="ORF">FHK04_07715</name>
</gene>
<dbReference type="EMBL" id="VENO01000002">
    <property type="protein sequence ID" value="TNV69387.1"/>
    <property type="molecule type" value="Genomic_DNA"/>
</dbReference>
<keyword evidence="1 2" id="KW-0663">Pyridoxal phosphate</keyword>
<keyword evidence="7" id="KW-1185">Reference proteome</keyword>
<comment type="caution">
    <text evidence="6">The sequence shown here is derived from an EMBL/GenBank/DDBJ whole genome shotgun (WGS) entry which is preliminary data.</text>
</comment>
<proteinExistence type="inferred from homology"/>
<comment type="similarity">
    <text evidence="2 4">Belongs to the pyridoxal phosphate-binding protein YggS/PROSC family.</text>
</comment>
<dbReference type="Proteomes" id="UP000313395">
    <property type="component" value="Unassembled WGS sequence"/>
</dbReference>
<dbReference type="CDD" id="cd00635">
    <property type="entry name" value="PLPDE_III_YBL036c_like"/>
    <property type="match status" value="1"/>
</dbReference>
<reference evidence="6 7" key="1">
    <citation type="submission" date="2019-06" db="EMBL/GenBank/DDBJ databases">
        <title>Description Trichococcus psychrophilus sp. nov., isolated from a cold spring, by genomic and phenotypic analyses.</title>
        <authorList>
            <person name="Zakharyuk A."/>
        </authorList>
    </citation>
    <scope>NUCLEOTIDE SEQUENCE [LARGE SCALE GENOMIC DNA]</scope>
    <source>
        <strain evidence="6 7">SKBG</strain>
    </source>
</reference>
<dbReference type="RefSeq" id="WP_086628330.1">
    <property type="nucleotide sequence ID" value="NZ_VENO01000002.1"/>
</dbReference>
<dbReference type="HAMAP" id="MF_02087">
    <property type="entry name" value="PLP_homeostasis"/>
    <property type="match status" value="1"/>
</dbReference>
<evidence type="ECO:0000313" key="7">
    <source>
        <dbReference type="Proteomes" id="UP000313395"/>
    </source>
</evidence>
<evidence type="ECO:0000256" key="1">
    <source>
        <dbReference type="ARBA" id="ARBA00022898"/>
    </source>
</evidence>
<evidence type="ECO:0000256" key="4">
    <source>
        <dbReference type="RuleBase" id="RU004514"/>
    </source>
</evidence>
<dbReference type="PANTHER" id="PTHR10146">
    <property type="entry name" value="PROLINE SYNTHETASE CO-TRANSCRIBED BACTERIAL HOMOLOG PROTEIN"/>
    <property type="match status" value="1"/>
</dbReference>
<name>A0A5C5E826_9LACT</name>
<comment type="cofactor">
    <cofactor evidence="3">
        <name>pyridoxal 5'-phosphate</name>
        <dbReference type="ChEBI" id="CHEBI:597326"/>
    </cofactor>
</comment>
<evidence type="ECO:0000259" key="5">
    <source>
        <dbReference type="Pfam" id="PF01168"/>
    </source>
</evidence>
<protein>
    <recommendedName>
        <fullName evidence="2">Pyridoxal phosphate homeostasis protein</fullName>
        <shortName evidence="2">PLP homeostasis protein</shortName>
    </recommendedName>
</protein>
<feature type="domain" description="Alanine racemase N-terminal" evidence="5">
    <location>
        <begin position="27"/>
        <end position="222"/>
    </location>
</feature>
<dbReference type="InterPro" id="IPR001608">
    <property type="entry name" value="Ala_racemase_N"/>
</dbReference>
<evidence type="ECO:0000256" key="3">
    <source>
        <dbReference type="PIRSR" id="PIRSR004848-1"/>
    </source>
</evidence>
<dbReference type="PIRSF" id="PIRSF004848">
    <property type="entry name" value="YBL036c_PLPDEIII"/>
    <property type="match status" value="1"/>
</dbReference>
<dbReference type="PANTHER" id="PTHR10146:SF14">
    <property type="entry name" value="PYRIDOXAL PHOSPHATE HOMEOSTASIS PROTEIN"/>
    <property type="match status" value="1"/>
</dbReference>